<keyword evidence="3" id="KW-0809">Transit peptide</keyword>
<protein>
    <submittedName>
        <fullName evidence="4">Uncharacterized protein</fullName>
    </submittedName>
</protein>
<evidence type="ECO:0000256" key="1">
    <source>
        <dbReference type="ARBA" id="ARBA00007692"/>
    </source>
</evidence>
<dbReference type="InterPro" id="IPR003690">
    <property type="entry name" value="MTERF"/>
</dbReference>
<accession>A0AAV7F5G7</accession>
<organism evidence="4 5">
    <name type="scientific">Aristolochia fimbriata</name>
    <name type="common">White veined hardy Dutchman's pipe vine</name>
    <dbReference type="NCBI Taxonomy" id="158543"/>
    <lineage>
        <taxon>Eukaryota</taxon>
        <taxon>Viridiplantae</taxon>
        <taxon>Streptophyta</taxon>
        <taxon>Embryophyta</taxon>
        <taxon>Tracheophyta</taxon>
        <taxon>Spermatophyta</taxon>
        <taxon>Magnoliopsida</taxon>
        <taxon>Magnoliidae</taxon>
        <taxon>Piperales</taxon>
        <taxon>Aristolochiaceae</taxon>
        <taxon>Aristolochia</taxon>
    </lineage>
</organism>
<dbReference type="FunFam" id="1.25.70.10:FF:000001">
    <property type="entry name" value="Mitochondrial transcription termination factor-like"/>
    <property type="match status" value="1"/>
</dbReference>
<proteinExistence type="inferred from homology"/>
<dbReference type="SMART" id="SM00733">
    <property type="entry name" value="Mterf"/>
    <property type="match status" value="6"/>
</dbReference>
<dbReference type="GO" id="GO:0003676">
    <property type="term" value="F:nucleic acid binding"/>
    <property type="evidence" value="ECO:0007669"/>
    <property type="project" value="InterPro"/>
</dbReference>
<keyword evidence="2" id="KW-0804">Transcription</keyword>
<evidence type="ECO:0000313" key="5">
    <source>
        <dbReference type="Proteomes" id="UP000825729"/>
    </source>
</evidence>
<gene>
    <name evidence="4" type="ORF">H6P81_007692</name>
</gene>
<keyword evidence="2" id="KW-0806">Transcription termination</keyword>
<dbReference type="PANTHER" id="PTHR13068">
    <property type="entry name" value="CGI-12 PROTEIN-RELATED"/>
    <property type="match status" value="1"/>
</dbReference>
<evidence type="ECO:0000313" key="4">
    <source>
        <dbReference type="EMBL" id="KAG9454788.1"/>
    </source>
</evidence>
<keyword evidence="5" id="KW-1185">Reference proteome</keyword>
<keyword evidence="2" id="KW-0805">Transcription regulation</keyword>
<dbReference type="InterPro" id="IPR038538">
    <property type="entry name" value="MTERF_sf"/>
</dbReference>
<dbReference type="EMBL" id="JAINDJ010000003">
    <property type="protein sequence ID" value="KAG9454788.1"/>
    <property type="molecule type" value="Genomic_DNA"/>
</dbReference>
<comment type="caution">
    <text evidence="4">The sequence shown here is derived from an EMBL/GenBank/DDBJ whole genome shotgun (WGS) entry which is preliminary data.</text>
</comment>
<dbReference type="Pfam" id="PF02536">
    <property type="entry name" value="mTERF"/>
    <property type="match status" value="1"/>
</dbReference>
<evidence type="ECO:0000256" key="3">
    <source>
        <dbReference type="ARBA" id="ARBA00022946"/>
    </source>
</evidence>
<sequence>MLHLFVRRLLRCQFSQYQSIRFLKTPTWTSPPPSDSVQYLVTTCGLPLKTSVAISKTILLELESGKAHYSASQKLQLEKKRLRNLKFVLAFLRLHGFSEDHVEDFVTRVPLVSSIRVSNVQPKIQFFLDMGFSVSDVASIIVGNPFILKGSLANHLRPNLTFLVQVLHTNDRVMKVLRRWQLFFKFDFEKTVIPNVAALVDEGVSRMAVLKLFEHHPMLMIQKQEKFVKLVQWAKELGIKPTTYSFVVAIVSKCSLSSQNWQNKIEAIKSLGLTEEEVMIAFRKAPTLLRQSEEKIRKVMEFCVNTMKLEPVVLCTYPALVMYSFEERIVPRFAVIEVLKSKKLMTGETFVWAFGLPEKIFLDKFVRKHLREVQGLMEVYQQAKLGAMGDRVSEREFLFLETPSFVAVPLLHGSLIACVPLNKNIIESKEDQKVQL</sequence>
<evidence type="ECO:0000256" key="2">
    <source>
        <dbReference type="ARBA" id="ARBA00022472"/>
    </source>
</evidence>
<reference evidence="4 5" key="1">
    <citation type="submission" date="2021-07" db="EMBL/GenBank/DDBJ databases">
        <title>The Aristolochia fimbriata genome: insights into angiosperm evolution, floral development and chemical biosynthesis.</title>
        <authorList>
            <person name="Jiao Y."/>
        </authorList>
    </citation>
    <scope>NUCLEOTIDE SEQUENCE [LARGE SCALE GENOMIC DNA]</scope>
    <source>
        <strain evidence="4">IBCAS-2021</strain>
        <tissue evidence="4">Leaf</tissue>
    </source>
</reference>
<name>A0AAV7F5G7_ARIFI</name>
<dbReference type="Proteomes" id="UP000825729">
    <property type="component" value="Unassembled WGS sequence"/>
</dbReference>
<dbReference type="Gene3D" id="1.25.70.10">
    <property type="entry name" value="Transcription termination factor 3, mitochondrial"/>
    <property type="match status" value="1"/>
</dbReference>
<comment type="similarity">
    <text evidence="1">Belongs to the mTERF family.</text>
</comment>
<dbReference type="GO" id="GO:0006353">
    <property type="term" value="P:DNA-templated transcription termination"/>
    <property type="evidence" value="ECO:0007669"/>
    <property type="project" value="UniProtKB-KW"/>
</dbReference>
<dbReference type="PANTHER" id="PTHR13068:SF31">
    <property type="entry name" value="TRANSCRIPTION TERMINATION FACTOR MTERF2, CHLOROPLASTIC-LIKE"/>
    <property type="match status" value="1"/>
</dbReference>
<dbReference type="AlphaFoldDB" id="A0AAV7F5G7"/>